<feature type="transmembrane region" description="Helical" evidence="5">
    <location>
        <begin position="28"/>
        <end position="44"/>
    </location>
</feature>
<dbReference type="GO" id="GO:0005262">
    <property type="term" value="F:calcium channel activity"/>
    <property type="evidence" value="ECO:0007669"/>
    <property type="project" value="TreeGrafter"/>
</dbReference>
<dbReference type="Gene3D" id="1.20.1420.30">
    <property type="entry name" value="NCX, central ion-binding region"/>
    <property type="match status" value="1"/>
</dbReference>
<keyword evidence="8" id="KW-1185">Reference proteome</keyword>
<dbReference type="EMBL" id="CP035485">
    <property type="protein sequence ID" value="QDI92369.1"/>
    <property type="molecule type" value="Genomic_DNA"/>
</dbReference>
<feature type="transmembrane region" description="Helical" evidence="5">
    <location>
        <begin position="202"/>
        <end position="224"/>
    </location>
</feature>
<dbReference type="KEGG" id="sale:EPH95_15195"/>
<feature type="domain" description="Sodium/calcium exchanger membrane region" evidence="6">
    <location>
        <begin position="29"/>
        <end position="174"/>
    </location>
</feature>
<comment type="subcellular location">
    <subcellularLocation>
        <location evidence="1">Membrane</location>
        <topology evidence="1">Multi-pass membrane protein</topology>
    </subcellularLocation>
</comment>
<accession>A0A514LKJ3</accession>
<keyword evidence="2 5" id="KW-0812">Transmembrane</keyword>
<dbReference type="GO" id="GO:0006874">
    <property type="term" value="P:intracellular calcium ion homeostasis"/>
    <property type="evidence" value="ECO:0007669"/>
    <property type="project" value="TreeGrafter"/>
</dbReference>
<evidence type="ECO:0000256" key="3">
    <source>
        <dbReference type="ARBA" id="ARBA00022989"/>
    </source>
</evidence>
<dbReference type="InterPro" id="IPR004481">
    <property type="entry name" value="K/Na/Ca-exchanger"/>
</dbReference>
<name>A0A514LKJ3_9BACI</name>
<dbReference type="InterPro" id="IPR004837">
    <property type="entry name" value="NaCa_Exmemb"/>
</dbReference>
<evidence type="ECO:0000256" key="1">
    <source>
        <dbReference type="ARBA" id="ARBA00004141"/>
    </source>
</evidence>
<sequence>MCRQRSLFIAFAGYRTKARCGKGESLLVYVFFMLAIVVTVFAAVKISAYSDAISRLSGMGSLLIGTFLLAGATSLPEVTTSVSAVYLDNPDLAVGNVIGSNLFNLLILAVFDVMFRQRKIFKVIDPQQGYTALFGLLMMAIIPIALYFTIEVPFLNVGVDTIVIIALYLLSLWVVRRKSERPEKEEGTTEVPVKEKYTLKQALSGFFAAAITILISGTMLTFAGDQIATITGLGSSFVGSFLIATSTSLPEAMTVFIAFKLNNSNLAAASIIGSNLFNMLILCLCDFLYDGSILQSASISHTATSVLLTVNSAILCYAIFSRNGRHVYLGPSVMIILFYIVAAVWMYVG</sequence>
<reference evidence="8" key="1">
    <citation type="submission" date="2019-01" db="EMBL/GenBank/DDBJ databases">
        <title>Genomic analysis of Salicibibacter sp. NKC3-5.</title>
        <authorList>
            <person name="Oh Y.J."/>
        </authorList>
    </citation>
    <scope>NUCLEOTIDE SEQUENCE [LARGE SCALE GENOMIC DNA]</scope>
    <source>
        <strain evidence="8">NKC3-5</strain>
    </source>
</reference>
<feature type="transmembrane region" description="Helical" evidence="5">
    <location>
        <begin position="127"/>
        <end position="148"/>
    </location>
</feature>
<feature type="transmembrane region" description="Helical" evidence="5">
    <location>
        <begin position="93"/>
        <end position="115"/>
    </location>
</feature>
<feature type="transmembrane region" description="Helical" evidence="5">
    <location>
        <begin position="236"/>
        <end position="259"/>
    </location>
</feature>
<dbReference type="PANTHER" id="PTHR10846:SF8">
    <property type="entry name" value="INNER MEMBRANE PROTEIN YRBG"/>
    <property type="match status" value="1"/>
</dbReference>
<keyword evidence="4 5" id="KW-0472">Membrane</keyword>
<evidence type="ECO:0000256" key="2">
    <source>
        <dbReference type="ARBA" id="ARBA00022692"/>
    </source>
</evidence>
<dbReference type="Proteomes" id="UP000319756">
    <property type="component" value="Chromosome"/>
</dbReference>
<dbReference type="PANTHER" id="PTHR10846">
    <property type="entry name" value="SODIUM/POTASSIUM/CALCIUM EXCHANGER"/>
    <property type="match status" value="1"/>
</dbReference>
<evidence type="ECO:0000313" key="7">
    <source>
        <dbReference type="EMBL" id="QDI92369.1"/>
    </source>
</evidence>
<evidence type="ECO:0000256" key="5">
    <source>
        <dbReference type="SAM" id="Phobius"/>
    </source>
</evidence>
<protein>
    <submittedName>
        <fullName evidence="7">Sodium:calcium antiporter</fullName>
    </submittedName>
</protein>
<feature type="domain" description="Sodium/calcium exchanger membrane region" evidence="6">
    <location>
        <begin position="203"/>
        <end position="347"/>
    </location>
</feature>
<proteinExistence type="predicted"/>
<dbReference type="InterPro" id="IPR044880">
    <property type="entry name" value="NCX_ion-bd_dom_sf"/>
</dbReference>
<feature type="transmembrane region" description="Helical" evidence="5">
    <location>
        <begin position="154"/>
        <end position="175"/>
    </location>
</feature>
<dbReference type="AlphaFoldDB" id="A0A514LKJ3"/>
<evidence type="ECO:0000256" key="4">
    <source>
        <dbReference type="ARBA" id="ARBA00023136"/>
    </source>
</evidence>
<feature type="transmembrane region" description="Helical" evidence="5">
    <location>
        <begin position="327"/>
        <end position="348"/>
    </location>
</feature>
<organism evidence="7 8">
    <name type="scientific">Salicibibacter halophilus</name>
    <dbReference type="NCBI Taxonomy" id="2502791"/>
    <lineage>
        <taxon>Bacteria</taxon>
        <taxon>Bacillati</taxon>
        <taxon>Bacillota</taxon>
        <taxon>Bacilli</taxon>
        <taxon>Bacillales</taxon>
        <taxon>Bacillaceae</taxon>
        <taxon>Salicibibacter</taxon>
    </lineage>
</organism>
<evidence type="ECO:0000313" key="8">
    <source>
        <dbReference type="Proteomes" id="UP000319756"/>
    </source>
</evidence>
<evidence type="ECO:0000259" key="6">
    <source>
        <dbReference type="Pfam" id="PF01699"/>
    </source>
</evidence>
<feature type="transmembrane region" description="Helical" evidence="5">
    <location>
        <begin position="266"/>
        <end position="289"/>
    </location>
</feature>
<dbReference type="GO" id="GO:0005886">
    <property type="term" value="C:plasma membrane"/>
    <property type="evidence" value="ECO:0007669"/>
    <property type="project" value="TreeGrafter"/>
</dbReference>
<dbReference type="Pfam" id="PF01699">
    <property type="entry name" value="Na_Ca_ex"/>
    <property type="match status" value="2"/>
</dbReference>
<gene>
    <name evidence="7" type="ORF">EPH95_15195</name>
</gene>
<feature type="transmembrane region" description="Helical" evidence="5">
    <location>
        <begin position="56"/>
        <end position="73"/>
    </location>
</feature>
<feature type="transmembrane region" description="Helical" evidence="5">
    <location>
        <begin position="301"/>
        <end position="320"/>
    </location>
</feature>
<keyword evidence="3 5" id="KW-1133">Transmembrane helix</keyword>
<dbReference type="GO" id="GO:0008273">
    <property type="term" value="F:calcium, potassium:sodium antiporter activity"/>
    <property type="evidence" value="ECO:0007669"/>
    <property type="project" value="TreeGrafter"/>
</dbReference>